<gene>
    <name evidence="2" type="ORF">R1flu_004416</name>
</gene>
<keyword evidence="1" id="KW-0472">Membrane</keyword>
<dbReference type="Proteomes" id="UP001605036">
    <property type="component" value="Unassembled WGS sequence"/>
</dbReference>
<evidence type="ECO:0000313" key="2">
    <source>
        <dbReference type="EMBL" id="KAL2632937.1"/>
    </source>
</evidence>
<keyword evidence="1" id="KW-1133">Transmembrane helix</keyword>
<dbReference type="AlphaFoldDB" id="A0ABD1YT99"/>
<reference evidence="2 3" key="1">
    <citation type="submission" date="2024-09" db="EMBL/GenBank/DDBJ databases">
        <title>Chromosome-scale assembly of Riccia fluitans.</title>
        <authorList>
            <person name="Paukszto L."/>
            <person name="Sawicki J."/>
            <person name="Karawczyk K."/>
            <person name="Piernik-Szablinska J."/>
            <person name="Szczecinska M."/>
            <person name="Mazdziarz M."/>
        </authorList>
    </citation>
    <scope>NUCLEOTIDE SEQUENCE [LARGE SCALE GENOMIC DNA]</scope>
    <source>
        <strain evidence="2">Rf_01</strain>
        <tissue evidence="2">Aerial parts of the thallus</tissue>
    </source>
</reference>
<evidence type="ECO:0000313" key="3">
    <source>
        <dbReference type="Proteomes" id="UP001605036"/>
    </source>
</evidence>
<sequence>MVLESISTIRLNKYQDLATICFAGLCVFIWSPYSLFRPWNGSTHSLQKAFEKSRLGVRANWRDGNYLTGID</sequence>
<protein>
    <submittedName>
        <fullName evidence="2">Uncharacterized protein</fullName>
    </submittedName>
</protein>
<proteinExistence type="predicted"/>
<organism evidence="2 3">
    <name type="scientific">Riccia fluitans</name>
    <dbReference type="NCBI Taxonomy" id="41844"/>
    <lineage>
        <taxon>Eukaryota</taxon>
        <taxon>Viridiplantae</taxon>
        <taxon>Streptophyta</taxon>
        <taxon>Embryophyta</taxon>
        <taxon>Marchantiophyta</taxon>
        <taxon>Marchantiopsida</taxon>
        <taxon>Marchantiidae</taxon>
        <taxon>Marchantiales</taxon>
        <taxon>Ricciaceae</taxon>
        <taxon>Riccia</taxon>
    </lineage>
</organism>
<evidence type="ECO:0000256" key="1">
    <source>
        <dbReference type="SAM" id="Phobius"/>
    </source>
</evidence>
<name>A0ABD1YT99_9MARC</name>
<comment type="caution">
    <text evidence="2">The sequence shown here is derived from an EMBL/GenBank/DDBJ whole genome shotgun (WGS) entry which is preliminary data.</text>
</comment>
<keyword evidence="3" id="KW-1185">Reference proteome</keyword>
<dbReference type="EMBL" id="JBHFFA010000003">
    <property type="protein sequence ID" value="KAL2632937.1"/>
    <property type="molecule type" value="Genomic_DNA"/>
</dbReference>
<keyword evidence="1" id="KW-0812">Transmembrane</keyword>
<accession>A0ABD1YT99</accession>
<feature type="transmembrane region" description="Helical" evidence="1">
    <location>
        <begin position="17"/>
        <end position="36"/>
    </location>
</feature>